<dbReference type="PANTHER" id="PTHR11410">
    <property type="entry name" value="ATP SYNTHASE SUBUNIT A"/>
    <property type="match status" value="1"/>
</dbReference>
<feature type="transmembrane region" description="Helical" evidence="11">
    <location>
        <begin position="349"/>
        <end position="371"/>
    </location>
</feature>
<feature type="transmembrane region" description="Helical" evidence="11">
    <location>
        <begin position="158"/>
        <end position="178"/>
    </location>
</feature>
<keyword evidence="11" id="KW-1003">Cell membrane</keyword>
<evidence type="ECO:0000256" key="2">
    <source>
        <dbReference type="ARBA" id="ARBA00006810"/>
    </source>
</evidence>
<evidence type="ECO:0000256" key="12">
    <source>
        <dbReference type="RuleBase" id="RU000483"/>
    </source>
</evidence>
<dbReference type="HAMAP" id="MF_01393">
    <property type="entry name" value="ATP_synth_a_bact"/>
    <property type="match status" value="1"/>
</dbReference>
<evidence type="ECO:0000256" key="8">
    <source>
        <dbReference type="ARBA" id="ARBA00023065"/>
    </source>
</evidence>
<keyword evidence="8 11" id="KW-0406">Ion transport</keyword>
<dbReference type="GO" id="GO:0005886">
    <property type="term" value="C:plasma membrane"/>
    <property type="evidence" value="ECO:0007669"/>
    <property type="project" value="UniProtKB-SubCell"/>
</dbReference>
<evidence type="ECO:0000313" key="13">
    <source>
        <dbReference type="EMBL" id="PWG78784.1"/>
    </source>
</evidence>
<dbReference type="PANTHER" id="PTHR11410:SF0">
    <property type="entry name" value="ATP SYNTHASE SUBUNIT A"/>
    <property type="match status" value="1"/>
</dbReference>
<keyword evidence="7 11" id="KW-1133">Transmembrane helix</keyword>
<dbReference type="InterPro" id="IPR000568">
    <property type="entry name" value="ATP_synth_F0_asu"/>
</dbReference>
<dbReference type="Proteomes" id="UP000245647">
    <property type="component" value="Unassembled WGS sequence"/>
</dbReference>
<feature type="transmembrane region" description="Helical" evidence="11">
    <location>
        <begin position="245"/>
        <end position="263"/>
    </location>
</feature>
<evidence type="ECO:0000256" key="10">
    <source>
        <dbReference type="ARBA" id="ARBA00023310"/>
    </source>
</evidence>
<reference evidence="13 14" key="1">
    <citation type="submission" date="2018-04" db="EMBL/GenBank/DDBJ databases">
        <title>Pedobacter chongqingensis sp. nov., isolated from a rottenly hemp rope.</title>
        <authorList>
            <person name="Cai Y."/>
        </authorList>
    </citation>
    <scope>NUCLEOTIDE SEQUENCE [LARGE SCALE GENOMIC DNA]</scope>
    <source>
        <strain evidence="13 14">FJ4-8</strain>
    </source>
</reference>
<gene>
    <name evidence="11 13" type="primary">atpB</name>
    <name evidence="13" type="ORF">DDR33_20355</name>
</gene>
<feature type="transmembrane region" description="Helical" evidence="11">
    <location>
        <begin position="317"/>
        <end position="342"/>
    </location>
</feature>
<evidence type="ECO:0000256" key="3">
    <source>
        <dbReference type="ARBA" id="ARBA00022448"/>
    </source>
</evidence>
<keyword evidence="5 11" id="KW-0812">Transmembrane</keyword>
<name>A0A2U2PBV8_9SPHI</name>
<dbReference type="Gene3D" id="1.20.120.220">
    <property type="entry name" value="ATP synthase, F0 complex, subunit A"/>
    <property type="match status" value="1"/>
</dbReference>
<evidence type="ECO:0000256" key="6">
    <source>
        <dbReference type="ARBA" id="ARBA00022781"/>
    </source>
</evidence>
<proteinExistence type="inferred from homology"/>
<dbReference type="InterPro" id="IPR035908">
    <property type="entry name" value="F0_ATP_A_sf"/>
</dbReference>
<comment type="caution">
    <text evidence="13">The sequence shown here is derived from an EMBL/GenBank/DDBJ whole genome shotgun (WGS) entry which is preliminary data.</text>
</comment>
<keyword evidence="6 11" id="KW-0375">Hydrogen ion transport</keyword>
<comment type="function">
    <text evidence="11 12">Key component of the proton channel; it plays a direct role in the translocation of protons across the membrane.</text>
</comment>
<keyword evidence="3 11" id="KW-0813">Transport</keyword>
<dbReference type="CDD" id="cd00310">
    <property type="entry name" value="ATP-synt_Fo_a_6"/>
    <property type="match status" value="1"/>
</dbReference>
<evidence type="ECO:0000256" key="9">
    <source>
        <dbReference type="ARBA" id="ARBA00023136"/>
    </source>
</evidence>
<evidence type="ECO:0000256" key="7">
    <source>
        <dbReference type="ARBA" id="ARBA00022989"/>
    </source>
</evidence>
<dbReference type="SUPFAM" id="SSF81336">
    <property type="entry name" value="F1F0 ATP synthase subunit A"/>
    <property type="match status" value="1"/>
</dbReference>
<dbReference type="AlphaFoldDB" id="A0A2U2PBV8"/>
<evidence type="ECO:0000313" key="14">
    <source>
        <dbReference type="Proteomes" id="UP000245647"/>
    </source>
</evidence>
<evidence type="ECO:0000256" key="4">
    <source>
        <dbReference type="ARBA" id="ARBA00022547"/>
    </source>
</evidence>
<evidence type="ECO:0000256" key="1">
    <source>
        <dbReference type="ARBA" id="ARBA00004141"/>
    </source>
</evidence>
<keyword evidence="9 11" id="KW-0472">Membrane</keyword>
<dbReference type="Pfam" id="PF00119">
    <property type="entry name" value="ATP-synt_A"/>
    <property type="match status" value="1"/>
</dbReference>
<dbReference type="EMBL" id="QEAS01000020">
    <property type="protein sequence ID" value="PWG78784.1"/>
    <property type="molecule type" value="Genomic_DNA"/>
</dbReference>
<dbReference type="InterPro" id="IPR045083">
    <property type="entry name" value="ATP_synth_F0_asu_bact/mt"/>
</dbReference>
<comment type="similarity">
    <text evidence="2 11 12">Belongs to the ATPase A chain family.</text>
</comment>
<protein>
    <recommendedName>
        <fullName evidence="11 12">ATP synthase subunit a</fullName>
    </recommendedName>
    <alternativeName>
        <fullName evidence="11">ATP synthase F0 sector subunit a</fullName>
    </alternativeName>
    <alternativeName>
        <fullName evidence="11">F-ATPase subunit 6</fullName>
    </alternativeName>
</protein>
<evidence type="ECO:0000256" key="11">
    <source>
        <dbReference type="HAMAP-Rule" id="MF_01393"/>
    </source>
</evidence>
<dbReference type="GO" id="GO:0046933">
    <property type="term" value="F:proton-transporting ATP synthase activity, rotational mechanism"/>
    <property type="evidence" value="ECO:0007669"/>
    <property type="project" value="UniProtKB-UniRule"/>
</dbReference>
<organism evidence="13 14">
    <name type="scientific">Pararcticibacter amylolyticus</name>
    <dbReference type="NCBI Taxonomy" id="2173175"/>
    <lineage>
        <taxon>Bacteria</taxon>
        <taxon>Pseudomonadati</taxon>
        <taxon>Bacteroidota</taxon>
        <taxon>Sphingobacteriia</taxon>
        <taxon>Sphingobacteriales</taxon>
        <taxon>Sphingobacteriaceae</taxon>
        <taxon>Pararcticibacter</taxon>
    </lineage>
</organism>
<feature type="transmembrane region" description="Helical" evidence="11">
    <location>
        <begin position="219"/>
        <end position="239"/>
    </location>
</feature>
<comment type="subcellular location">
    <subcellularLocation>
        <location evidence="11 12">Cell membrane</location>
        <topology evidence="11 12">Multi-pass membrane protein</topology>
    </subcellularLocation>
    <subcellularLocation>
        <location evidence="1">Membrane</location>
        <topology evidence="1">Multi-pass membrane protein</topology>
    </subcellularLocation>
</comment>
<sequence>MDFSDTLKLRKTGISAVLALFFILLNVTVIKAQHHAGDTTLSSTLKSDAQIPGAEHAEGNHGEEKFDPTSAIMEHIADSHYWHLWGHTSLPLPIILITDKGLECFSASEFHHGEEAYQGKYYTYKLIEDKIFAVDASGNVDKAASSHVYDFSVTKNVAALWIAVIILILVFTSVSSAYKKREGKAPRGFQSFIEPVILFVRDDIAIPNIGYKYGKYMPLLLTLFFFIFINNLLGLLPIFPGGANVTGNIFMTFLLAFIVLLVVNFSGNKYYWKHILLPDVPLWLYPIMIPVEIIGVISKPFALMIRLYANISAGHIIVLSLISLIFIFKSLAIAPVSVAFVLFMDVLELLVAFLQAFIFTMLTALFIGTAVDEHHH</sequence>
<keyword evidence="14" id="KW-1185">Reference proteome</keyword>
<dbReference type="GO" id="GO:0045259">
    <property type="term" value="C:proton-transporting ATP synthase complex"/>
    <property type="evidence" value="ECO:0007669"/>
    <property type="project" value="UniProtKB-KW"/>
</dbReference>
<dbReference type="PRINTS" id="PR00123">
    <property type="entry name" value="ATPASEA"/>
</dbReference>
<evidence type="ECO:0000256" key="5">
    <source>
        <dbReference type="ARBA" id="ARBA00022692"/>
    </source>
</evidence>
<dbReference type="NCBIfam" id="TIGR01131">
    <property type="entry name" value="ATP_synt_6_or_A"/>
    <property type="match status" value="1"/>
</dbReference>
<keyword evidence="10 11" id="KW-0066">ATP synthesis</keyword>
<dbReference type="RefSeq" id="WP_109417642.1">
    <property type="nucleotide sequence ID" value="NZ_QEAS01000020.1"/>
</dbReference>
<accession>A0A2U2PBV8</accession>
<keyword evidence="4 11" id="KW-0138">CF(0)</keyword>
<dbReference type="OrthoDB" id="9809130at2"/>
<feature type="transmembrane region" description="Helical" evidence="11">
    <location>
        <begin position="275"/>
        <end position="297"/>
    </location>
</feature>